<reference evidence="4 5" key="1">
    <citation type="submission" date="2015-11" db="EMBL/GenBank/DDBJ databases">
        <title>Genomic analysis of 38 Legionella species identifies large and diverse effector repertoires.</title>
        <authorList>
            <person name="Burstein D."/>
            <person name="Amaro F."/>
            <person name="Zusman T."/>
            <person name="Lifshitz Z."/>
            <person name="Cohen O."/>
            <person name="Gilbert J.A."/>
            <person name="Pupko T."/>
            <person name="Shuman H.A."/>
            <person name="Segal G."/>
        </authorList>
    </citation>
    <scope>NUCLEOTIDE SEQUENCE [LARGE SCALE GENOMIC DNA]</scope>
    <source>
        <strain evidence="4 5">SE-32A-C8</strain>
    </source>
</reference>
<evidence type="ECO:0000256" key="2">
    <source>
        <dbReference type="SAM" id="SignalP"/>
    </source>
</evidence>
<comment type="caution">
    <text evidence="4">The sequence shown here is derived from an EMBL/GenBank/DDBJ whole genome shotgun (WGS) entry which is preliminary data.</text>
</comment>
<organism evidence="4 5">
    <name type="scientific">Legionella erythra</name>
    <dbReference type="NCBI Taxonomy" id="448"/>
    <lineage>
        <taxon>Bacteria</taxon>
        <taxon>Pseudomonadati</taxon>
        <taxon>Pseudomonadota</taxon>
        <taxon>Gammaproteobacteria</taxon>
        <taxon>Legionellales</taxon>
        <taxon>Legionellaceae</taxon>
        <taxon>Legionella</taxon>
    </lineage>
</organism>
<keyword evidence="1 2" id="KW-0732">Signal</keyword>
<name>A0A0W0TGP5_LEGER</name>
<dbReference type="AlphaFoldDB" id="A0A0W0TGP5"/>
<evidence type="ECO:0000313" key="4">
    <source>
        <dbReference type="EMBL" id="KTC94720.1"/>
    </source>
</evidence>
<protein>
    <recommendedName>
        <fullName evidence="3">Outer membrane protein beta-barrel domain-containing protein</fullName>
    </recommendedName>
</protein>
<dbReference type="PATRIC" id="fig|448.7.peg.3034"/>
<dbReference type="Pfam" id="PF13505">
    <property type="entry name" value="OMP_b-brl"/>
    <property type="match status" value="1"/>
</dbReference>
<evidence type="ECO:0000313" key="5">
    <source>
        <dbReference type="Proteomes" id="UP000054773"/>
    </source>
</evidence>
<evidence type="ECO:0000259" key="3">
    <source>
        <dbReference type="Pfam" id="PF13505"/>
    </source>
</evidence>
<feature type="domain" description="Outer membrane protein beta-barrel" evidence="3">
    <location>
        <begin position="41"/>
        <end position="222"/>
    </location>
</feature>
<dbReference type="STRING" id="448.Lery_2887"/>
<feature type="chain" id="PRO_5006913043" description="Outer membrane protein beta-barrel domain-containing protein" evidence="2">
    <location>
        <begin position="21"/>
        <end position="246"/>
    </location>
</feature>
<gene>
    <name evidence="4" type="ORF">Lery_2887</name>
</gene>
<dbReference type="InterPro" id="IPR027385">
    <property type="entry name" value="Beta-barrel_OMP"/>
</dbReference>
<feature type="signal peptide" evidence="2">
    <location>
        <begin position="1"/>
        <end position="20"/>
    </location>
</feature>
<keyword evidence="5" id="KW-1185">Reference proteome</keyword>
<dbReference type="RefSeq" id="WP_082657225.1">
    <property type="nucleotide sequence ID" value="NZ_CAAAHY010000033.1"/>
</dbReference>
<dbReference type="InterPro" id="IPR011250">
    <property type="entry name" value="OMP/PagP_B-barrel"/>
</dbReference>
<dbReference type="OrthoDB" id="5652366at2"/>
<dbReference type="Proteomes" id="UP000054773">
    <property type="component" value="Unassembled WGS sequence"/>
</dbReference>
<proteinExistence type="predicted"/>
<accession>A0A0W0TGP5</accession>
<evidence type="ECO:0000256" key="1">
    <source>
        <dbReference type="ARBA" id="ARBA00022729"/>
    </source>
</evidence>
<dbReference type="EMBL" id="LNYA01000034">
    <property type="protein sequence ID" value="KTC94720.1"/>
    <property type="molecule type" value="Genomic_DNA"/>
</dbReference>
<dbReference type="Gene3D" id="2.40.160.20">
    <property type="match status" value="1"/>
</dbReference>
<dbReference type="SUPFAM" id="SSF56925">
    <property type="entry name" value="OMPA-like"/>
    <property type="match status" value="1"/>
</dbReference>
<sequence length="246" mass="27184">MKRLLIVFSLLCFLIHPAYCSGIESSLNDKAFVLGLDIGSARTNESGRSVHFPLGYSTFNYSPNQDASSTRYGISFSRRFMLNSLNSLLIGLSYHQFSEITVNGTLQQGIFPPLYSADYQYTIELSQALVDAKLQHQWGQRLYPYITAGLGGGFNRARHFYTTVPGYLTVTPTYSNHHSSTLSYALGLGIDALLTSHVTVGVGYLFSDLGEVGLGSGSLRQTSLSNYLNQSHLHINTILAQISWYL</sequence>